<comment type="caution">
    <text evidence="1">The sequence shown here is derived from an EMBL/GenBank/DDBJ whole genome shotgun (WGS) entry which is preliminary data.</text>
</comment>
<evidence type="ECO:0008006" key="3">
    <source>
        <dbReference type="Google" id="ProtNLM"/>
    </source>
</evidence>
<dbReference type="OrthoDB" id="9821575at2"/>
<name>A0A098LIJ4_9BACT</name>
<accession>A0A098LIJ4</accession>
<keyword evidence="2" id="KW-1185">Reference proteome</keyword>
<evidence type="ECO:0000313" key="1">
    <source>
        <dbReference type="EMBL" id="GAL86750.1"/>
    </source>
</evidence>
<gene>
    <name evidence="1" type="ORF">MYP_3980</name>
</gene>
<evidence type="ECO:0000313" key="2">
    <source>
        <dbReference type="Proteomes" id="UP000030185"/>
    </source>
</evidence>
<proteinExistence type="predicted"/>
<sequence>MNSSAIAQRDTVVVFDTIYEVKEPVVITHEYFSSSGKQLNRLRLSKLYAGAGYSRDSYNDKNIESGHSRIASIGGCVWLSKILFVEIGFNYQAGKAKNHSNVSNRFTKESNYIEYDTIGSYIHTVDGVATEVPIVDEFVRTRTDTLVSIGRVVYNKKIRSISLPISFGYTYSMNRFYYSLLAQVAPSFVYVSDDGDGKENREKQLKLGAVTEFGLKLTDSVAIAARYMWQSQFQNKVSDKDLSGQQHQVSLLVNYFF</sequence>
<dbReference type="Proteomes" id="UP000030185">
    <property type="component" value="Unassembled WGS sequence"/>
</dbReference>
<dbReference type="EMBL" id="BBLT01000009">
    <property type="protein sequence ID" value="GAL86750.1"/>
    <property type="molecule type" value="Genomic_DNA"/>
</dbReference>
<organism evidence="1 2">
    <name type="scientific">Sporocytophaga myxococcoides</name>
    <dbReference type="NCBI Taxonomy" id="153721"/>
    <lineage>
        <taxon>Bacteria</taxon>
        <taxon>Pseudomonadati</taxon>
        <taxon>Bacteroidota</taxon>
        <taxon>Cytophagia</taxon>
        <taxon>Cytophagales</taxon>
        <taxon>Cytophagaceae</taxon>
        <taxon>Sporocytophaga</taxon>
    </lineage>
</organism>
<dbReference type="RefSeq" id="WP_045467177.1">
    <property type="nucleotide sequence ID" value="NZ_BBLT01000009.1"/>
</dbReference>
<reference evidence="1 2" key="1">
    <citation type="submission" date="2014-09" db="EMBL/GenBank/DDBJ databases">
        <title>Sporocytophaga myxococcoides PG-01 genome sequencing.</title>
        <authorList>
            <person name="Liu L."/>
            <person name="Gao P.J."/>
            <person name="Chen G.J."/>
            <person name="Wang L.S."/>
        </authorList>
    </citation>
    <scope>NUCLEOTIDE SEQUENCE [LARGE SCALE GENOMIC DNA]</scope>
    <source>
        <strain evidence="1 2">PG-01</strain>
    </source>
</reference>
<dbReference type="STRING" id="153721.MYP_3980"/>
<dbReference type="AlphaFoldDB" id="A0A098LIJ4"/>
<protein>
    <recommendedName>
        <fullName evidence="3">Outer membrane protein beta-barrel domain-containing protein</fullName>
    </recommendedName>
</protein>